<dbReference type="InterPro" id="IPR025480">
    <property type="entry name" value="DUF4330"/>
</dbReference>
<keyword evidence="1" id="KW-0812">Transmembrane</keyword>
<dbReference type="KEGG" id="gvi:glr4266"/>
<dbReference type="RefSeq" id="WP_011144250.1">
    <property type="nucleotide sequence ID" value="NC_005125.1"/>
</dbReference>
<dbReference type="Proteomes" id="UP000000557">
    <property type="component" value="Chromosome"/>
</dbReference>
<evidence type="ECO:0000256" key="1">
    <source>
        <dbReference type="SAM" id="Phobius"/>
    </source>
</evidence>
<dbReference type="EMBL" id="BA000045">
    <property type="protein sequence ID" value="BAC92207.1"/>
    <property type="molecule type" value="Genomic_DNA"/>
</dbReference>
<protein>
    <submittedName>
        <fullName evidence="2">Glr4266 protein</fullName>
    </submittedName>
</protein>
<keyword evidence="1" id="KW-0472">Membrane</keyword>
<dbReference type="eggNOG" id="ENOG502ZYMB">
    <property type="taxonomic scope" value="Bacteria"/>
</dbReference>
<dbReference type="EnsemblBacteria" id="BAC92207">
    <property type="protein sequence ID" value="BAC92207"/>
    <property type="gene ID" value="BAC92207"/>
</dbReference>
<keyword evidence="3" id="KW-1185">Reference proteome</keyword>
<sequence>MALIDPQGRLFGKINVIDAVVVAAVILALFAFLLSRGGSQAQIATQGGDQPVEVDMLIRSLSIGDPNVFPVGKPTSVIIRNQPAGELTIRRVRVIPHLVPVVVGSEIRNIQDPGDPYGRDYVVTLAGDASATGDGLVIGRVKAKIGTPIEIEGFKYILRGSIVDVRQLEKRS</sequence>
<keyword evidence="1" id="KW-1133">Transmembrane helix</keyword>
<dbReference type="PhylomeDB" id="Q7NDG9"/>
<dbReference type="Pfam" id="PF14221">
    <property type="entry name" value="DUF4330"/>
    <property type="match status" value="1"/>
</dbReference>
<dbReference type="STRING" id="251221.gene:10761785"/>
<dbReference type="AlphaFoldDB" id="Q7NDG9"/>
<organism evidence="2 3">
    <name type="scientific">Gloeobacter violaceus (strain ATCC 29082 / PCC 7421)</name>
    <dbReference type="NCBI Taxonomy" id="251221"/>
    <lineage>
        <taxon>Bacteria</taxon>
        <taxon>Bacillati</taxon>
        <taxon>Cyanobacteriota</taxon>
        <taxon>Cyanophyceae</taxon>
        <taxon>Gloeobacterales</taxon>
        <taxon>Gloeobacteraceae</taxon>
        <taxon>Gloeobacter</taxon>
    </lineage>
</organism>
<reference evidence="2 3" key="2">
    <citation type="journal article" date="2003" name="DNA Res.">
        <title>Complete genome structure of Gloeobacter violaceus PCC 7421, a cyanobacterium that lacks thylakoids (supplement).</title>
        <authorList>
            <person name="Nakamura Y."/>
            <person name="Kaneko T."/>
            <person name="Sato S."/>
            <person name="Mimuro M."/>
            <person name="Miyashita H."/>
            <person name="Tsuchiya T."/>
            <person name="Sasamoto S."/>
            <person name="Watanabe A."/>
            <person name="Kawashima K."/>
            <person name="Kishida Y."/>
            <person name="Kiyokawa C."/>
            <person name="Kohara M."/>
            <person name="Matsumoto M."/>
            <person name="Matsuno A."/>
            <person name="Nakazaki N."/>
            <person name="Shimpo S."/>
            <person name="Takeuchi C."/>
            <person name="Yamada M."/>
            <person name="Tabata S."/>
        </authorList>
    </citation>
    <scope>NUCLEOTIDE SEQUENCE [LARGE SCALE GENOMIC DNA]</scope>
    <source>
        <strain evidence="3">ATCC 29082 / PCC 7421</strain>
    </source>
</reference>
<dbReference type="HOGENOM" id="CLU_130859_0_0_3"/>
<reference evidence="2 3" key="1">
    <citation type="journal article" date="2003" name="DNA Res.">
        <title>Complete genome structure of Gloeobacter violaceus PCC 7421, a cyanobacterium that lacks thylakoids.</title>
        <authorList>
            <person name="Nakamura Y."/>
            <person name="Kaneko T."/>
            <person name="Sato S."/>
            <person name="Mimuro M."/>
            <person name="Miyashita H."/>
            <person name="Tsuchiya T."/>
            <person name="Sasamoto S."/>
            <person name="Watanabe A."/>
            <person name="Kawashima K."/>
            <person name="Kishida Y."/>
            <person name="Kiyokawa C."/>
            <person name="Kohara M."/>
            <person name="Matsumoto M."/>
            <person name="Matsuno A."/>
            <person name="Nakazaki N."/>
            <person name="Shimpo S."/>
            <person name="Takeuchi C."/>
            <person name="Yamada M."/>
            <person name="Tabata S."/>
        </authorList>
    </citation>
    <scope>NUCLEOTIDE SEQUENCE [LARGE SCALE GENOMIC DNA]</scope>
    <source>
        <strain evidence="3">ATCC 29082 / PCC 7421</strain>
    </source>
</reference>
<feature type="transmembrane region" description="Helical" evidence="1">
    <location>
        <begin position="16"/>
        <end position="34"/>
    </location>
</feature>
<dbReference type="OrthoDB" id="516203at2"/>
<accession>Q7NDG9</accession>
<evidence type="ECO:0000313" key="3">
    <source>
        <dbReference type="Proteomes" id="UP000000557"/>
    </source>
</evidence>
<proteinExistence type="predicted"/>
<evidence type="ECO:0000313" key="2">
    <source>
        <dbReference type="EMBL" id="BAC92207.1"/>
    </source>
</evidence>
<gene>
    <name evidence="2" type="ordered locus">glr4266</name>
</gene>
<name>Q7NDG9_GLOVI</name>
<dbReference type="InParanoid" id="Q7NDG9"/>